<protein>
    <submittedName>
        <fullName evidence="2">Uncharacterized protein</fullName>
    </submittedName>
</protein>
<evidence type="ECO:0000313" key="2">
    <source>
        <dbReference type="EMBL" id="WVZ70332.1"/>
    </source>
</evidence>
<feature type="region of interest" description="Disordered" evidence="1">
    <location>
        <begin position="1"/>
        <end position="35"/>
    </location>
</feature>
<reference evidence="2 3" key="1">
    <citation type="submission" date="2024-02" db="EMBL/GenBank/DDBJ databases">
        <title>High-quality chromosome-scale genome assembly of Pensacola bahiagrass (Paspalum notatum Flugge var. saurae).</title>
        <authorList>
            <person name="Vega J.M."/>
            <person name="Podio M."/>
            <person name="Orjuela J."/>
            <person name="Siena L.A."/>
            <person name="Pessino S.C."/>
            <person name="Combes M.C."/>
            <person name="Mariac C."/>
            <person name="Albertini E."/>
            <person name="Pupilli F."/>
            <person name="Ortiz J.P.A."/>
            <person name="Leblanc O."/>
        </authorList>
    </citation>
    <scope>NUCLEOTIDE SEQUENCE [LARGE SCALE GENOMIC DNA]</scope>
    <source>
        <strain evidence="2">R1</strain>
        <tissue evidence="2">Leaf</tissue>
    </source>
</reference>
<dbReference type="EMBL" id="CP144748">
    <property type="protein sequence ID" value="WVZ70332.1"/>
    <property type="molecule type" value="Genomic_DNA"/>
</dbReference>
<dbReference type="AlphaFoldDB" id="A0AAQ3WQB7"/>
<dbReference type="Proteomes" id="UP001341281">
    <property type="component" value="Chromosome 04"/>
</dbReference>
<feature type="compositionally biased region" description="Polar residues" evidence="1">
    <location>
        <begin position="7"/>
        <end position="32"/>
    </location>
</feature>
<proteinExistence type="predicted"/>
<name>A0AAQ3WQB7_PASNO</name>
<gene>
    <name evidence="2" type="ORF">U9M48_019007</name>
</gene>
<keyword evidence="3" id="KW-1185">Reference proteome</keyword>
<organism evidence="2 3">
    <name type="scientific">Paspalum notatum var. saurae</name>
    <dbReference type="NCBI Taxonomy" id="547442"/>
    <lineage>
        <taxon>Eukaryota</taxon>
        <taxon>Viridiplantae</taxon>
        <taxon>Streptophyta</taxon>
        <taxon>Embryophyta</taxon>
        <taxon>Tracheophyta</taxon>
        <taxon>Spermatophyta</taxon>
        <taxon>Magnoliopsida</taxon>
        <taxon>Liliopsida</taxon>
        <taxon>Poales</taxon>
        <taxon>Poaceae</taxon>
        <taxon>PACMAD clade</taxon>
        <taxon>Panicoideae</taxon>
        <taxon>Andropogonodae</taxon>
        <taxon>Paspaleae</taxon>
        <taxon>Paspalinae</taxon>
        <taxon>Paspalum</taxon>
    </lineage>
</organism>
<evidence type="ECO:0000256" key="1">
    <source>
        <dbReference type="SAM" id="MobiDB-lite"/>
    </source>
</evidence>
<accession>A0AAQ3WQB7</accession>
<evidence type="ECO:0000313" key="3">
    <source>
        <dbReference type="Proteomes" id="UP001341281"/>
    </source>
</evidence>
<sequence length="59" mass="6772">MIHHNKNTISHPLSPRQTQNKVHRNISPSNTSNRERQIKTMLFLALYPNGTSHLSSSIH</sequence>